<feature type="compositionally biased region" description="Basic and acidic residues" evidence="5">
    <location>
        <begin position="410"/>
        <end position="428"/>
    </location>
</feature>
<comment type="similarity">
    <text evidence="1">Belongs to the 5'-AMP-activated protein kinase gamma subunit family.</text>
</comment>
<dbReference type="PANTHER" id="PTHR13780:SF35">
    <property type="entry name" value="LD22662P"/>
    <property type="match status" value="1"/>
</dbReference>
<feature type="compositionally biased region" description="Basic and acidic residues" evidence="5">
    <location>
        <begin position="343"/>
        <end position="356"/>
    </location>
</feature>
<keyword evidence="8" id="KW-1185">Reference proteome</keyword>
<feature type="compositionally biased region" description="Polar residues" evidence="5">
    <location>
        <begin position="726"/>
        <end position="741"/>
    </location>
</feature>
<feature type="region of interest" description="Disordered" evidence="5">
    <location>
        <begin position="1311"/>
        <end position="1382"/>
    </location>
</feature>
<dbReference type="Gene3D" id="3.10.580.10">
    <property type="entry name" value="CBS-domain"/>
    <property type="match status" value="2"/>
</dbReference>
<feature type="compositionally biased region" description="Low complexity" evidence="5">
    <location>
        <begin position="445"/>
        <end position="460"/>
    </location>
</feature>
<feature type="compositionally biased region" description="Polar residues" evidence="5">
    <location>
        <begin position="1316"/>
        <end position="1333"/>
    </location>
</feature>
<dbReference type="SUPFAM" id="SSF54631">
    <property type="entry name" value="CBS-domain pair"/>
    <property type="match status" value="2"/>
</dbReference>
<dbReference type="InterPro" id="IPR050511">
    <property type="entry name" value="AMPK_gamma/SDS23_families"/>
</dbReference>
<keyword evidence="2" id="KW-0677">Repeat</keyword>
<feature type="compositionally biased region" description="Low complexity" evidence="5">
    <location>
        <begin position="82"/>
        <end position="94"/>
    </location>
</feature>
<feature type="compositionally biased region" description="Polar residues" evidence="5">
    <location>
        <begin position="434"/>
        <end position="444"/>
    </location>
</feature>
<feature type="compositionally biased region" description="Basic and acidic residues" evidence="5">
    <location>
        <begin position="1087"/>
        <end position="1104"/>
    </location>
</feature>
<feature type="region of interest" description="Disordered" evidence="5">
    <location>
        <begin position="55"/>
        <end position="137"/>
    </location>
</feature>
<feature type="compositionally biased region" description="Basic residues" evidence="5">
    <location>
        <begin position="1063"/>
        <end position="1080"/>
    </location>
</feature>
<keyword evidence="3" id="KW-0129">CBS domain</keyword>
<evidence type="ECO:0000256" key="5">
    <source>
        <dbReference type="SAM" id="MobiDB-lite"/>
    </source>
</evidence>
<dbReference type="EMBL" id="JXXN02000061">
    <property type="protein sequence ID" value="THD28832.1"/>
    <property type="molecule type" value="Genomic_DNA"/>
</dbReference>
<feature type="region of interest" description="Disordered" evidence="5">
    <location>
        <begin position="217"/>
        <end position="281"/>
    </location>
</feature>
<gene>
    <name evidence="7" type="ORF">D915_000314</name>
</gene>
<sequence>MRKRAKQDLPHSPLVCDCRDSRIRGYSTQAVHEHPRRLSSQYSPADRMQHMEQCTLDSASGPPSGDSSGFGDIDGRLDFTRSDPSPTFSSSFSPGHDSPPLSYNEQHSSNYCSSPTELVRNSAPSGVPPAVPPRPPTCRLSTSVIPETMKFLCNISSMPEPPRRQSSPGHPVPLRLASVDPRATGLANSFNKMNLRSRCRPSNKVCTVDAHNRSLPGANHPLPSLEPIPQGQELSVQSNSATLSPDSPNSARQSSRGGAPSTESDRSFPLLNGSVKKKSPPCCSCRVDDLANCTTTNHPNADTNGGRSMDFKSNSLTLSMLKSDKNTNSVGNSDSVHTAPDPVAHRSSDPSPRVDRSSQLTNIPGAHWAKELIGRLRSNSTHQQHPVHQSVDQVALHHIQHPPRQRRHSAPRDADPRVLDPDSIDPRRLPKSHGPTSARLQFSKTPLTHVPTSSSSTPTPIHVDMSPRNSLLGGMSAASSALKSASWRPRKHIGRVRWKFRFLFEEYTSVFRGRCQPFPSTTNTTRLSIRVKRASESERLLVVSRSLSDFHFAPPDFYPPLSYVDPNASDENHVYGTLFRHSTCYDVLPDSGKLVVLDSKLGVVRAIHALLENGVQAAPIWHAATQRVTGLFSQDFALHLLASLYNYGSVTDQGDQSSNSSLMSDSLDQPAVDFGLFYPPEYANSSPEFADSALIVPPQMGLIKALCRLVHKSHSHRIHGRRRSNDLIQNSVTGQTNNIQLRKQPPVRNDKPVRQDSVDLSDWEFPDPSTGFNPEGSDCDFHSPGFGQHQRRVSDPHVGDRVNISGRRCSGPPSANSSSSPLHCGPVGSHTVSYSPTHLIVMNPECGNVLGLIGVDRLLAYLRLRLDELPYSNSVMSPVGCLPSLRWSERSVVEIPQSVTSGSPSVTCDDPLPNIGQLPNPVLSHQTPCSEALRTLDLWLPQTPALPVVQSSLGATSVHAQTFLGFIAPGDLLNFVLGSELADVALDQPVSKILETKVHHCRFHQDCICYTEEPVVTVLDRMFRLKVTCLVLFDTPIHSSSPQLVGMVTAKDLLQAIVTTDPHHRRRRHPHLSEHQHRHSGSSQLGRRSDEASLPHRNEPMLLDDESKADADISDVVDPCAHALGLTHDQHIRLQQTQSDLLLGLSNPNSCSRSSTSSSSSSLSSGTTFSAGCGSASELEPESDQQCLDSSKQDVNYPECDRMDENDDNNDDDNVAGSLPVGSDSHMQHQNHRRSSSPFLFDRCSCACHQSGLAARIQPVAHSSESVEVSPVSAQSHSTKTGLLGHKTRPVPYPPKFDLVGNPKPNLWAIRPPHMPQSSLNQSRSPNSHSAASAVSAPTVRIPITGPSPALKTTFNSRKRRSETSSKKIPKREEDDSVFRMD</sequence>
<feature type="compositionally biased region" description="Polar residues" evidence="5">
    <location>
        <begin position="1184"/>
        <end position="1194"/>
    </location>
</feature>
<evidence type="ECO:0000313" key="8">
    <source>
        <dbReference type="Proteomes" id="UP000230066"/>
    </source>
</evidence>
<evidence type="ECO:0000259" key="6">
    <source>
        <dbReference type="SMART" id="SM00116"/>
    </source>
</evidence>
<feature type="region of interest" description="Disordered" evidence="5">
    <location>
        <begin position="323"/>
        <end position="363"/>
    </location>
</feature>
<feature type="compositionally biased region" description="Basic and acidic residues" evidence="5">
    <location>
        <begin position="748"/>
        <end position="757"/>
    </location>
</feature>
<feature type="compositionally biased region" description="Polar residues" evidence="5">
    <location>
        <begin position="323"/>
        <end position="336"/>
    </location>
</feature>
<evidence type="ECO:0000313" key="7">
    <source>
        <dbReference type="EMBL" id="THD28832.1"/>
    </source>
</evidence>
<accession>A0A4E0S3G0</accession>
<reference evidence="7" key="1">
    <citation type="submission" date="2019-03" db="EMBL/GenBank/DDBJ databases">
        <title>Improved annotation for the trematode Fasciola hepatica.</title>
        <authorList>
            <person name="Choi Y.-J."/>
            <person name="Martin J."/>
            <person name="Mitreva M."/>
        </authorList>
    </citation>
    <scope>NUCLEOTIDE SEQUENCE [LARGE SCALE GENOMIC DNA]</scope>
</reference>
<evidence type="ECO:0000256" key="3">
    <source>
        <dbReference type="ARBA" id="ARBA00023122"/>
    </source>
</evidence>
<dbReference type="SMART" id="SM00116">
    <property type="entry name" value="CBS"/>
    <property type="match status" value="2"/>
</dbReference>
<feature type="region of interest" description="Disordered" evidence="5">
    <location>
        <begin position="1147"/>
        <end position="1234"/>
    </location>
</feature>
<dbReference type="InterPro" id="IPR046342">
    <property type="entry name" value="CBS_dom_sf"/>
</dbReference>
<comment type="subunit">
    <text evidence="4">AMPK is a heterotrimer of an alpha catalytic subunit (PRKAA1 or PRKAA2), a beta (PRKAB1 or PRKAB2) and a gamma non-catalytic subunits (PRKAG1, PRKAG2 or PRKAG3). Interacts with FNIP1 and FNIP2.</text>
</comment>
<dbReference type="PANTHER" id="PTHR13780">
    <property type="entry name" value="AMP-ACTIVATED PROTEIN KINASE, GAMMA REGULATORY SUBUNIT"/>
    <property type="match status" value="1"/>
</dbReference>
<comment type="caution">
    <text evidence="7">The sequence shown here is derived from an EMBL/GenBank/DDBJ whole genome shotgun (WGS) entry which is preliminary data.</text>
</comment>
<proteinExistence type="inferred from homology"/>
<feature type="compositionally biased region" description="Low complexity" evidence="5">
    <location>
        <begin position="1150"/>
        <end position="1170"/>
    </location>
</feature>
<feature type="compositionally biased region" description="Polar residues" evidence="5">
    <location>
        <begin position="232"/>
        <end position="256"/>
    </location>
</feature>
<feature type="region of interest" description="Disordered" evidence="5">
    <location>
        <begin position="1061"/>
        <end position="1104"/>
    </location>
</feature>
<protein>
    <recommendedName>
        <fullName evidence="6">CBS domain-containing protein</fullName>
    </recommendedName>
</protein>
<feature type="compositionally biased region" description="Acidic residues" evidence="5">
    <location>
        <begin position="1202"/>
        <end position="1214"/>
    </location>
</feature>
<feature type="region of interest" description="Disordered" evidence="5">
    <location>
        <begin position="805"/>
        <end position="824"/>
    </location>
</feature>
<feature type="domain" description="CBS" evidence="6">
    <location>
        <begin position="1006"/>
        <end position="1058"/>
    </location>
</feature>
<feature type="domain" description="CBS" evidence="6">
    <location>
        <begin position="593"/>
        <end position="642"/>
    </location>
</feature>
<feature type="region of interest" description="Disordered" evidence="5">
    <location>
        <begin position="718"/>
        <end position="762"/>
    </location>
</feature>
<evidence type="ECO:0000256" key="2">
    <source>
        <dbReference type="ARBA" id="ARBA00022737"/>
    </source>
</evidence>
<evidence type="ECO:0000256" key="1">
    <source>
        <dbReference type="ARBA" id="ARBA00006750"/>
    </source>
</evidence>
<organism evidence="7 8">
    <name type="scientific">Fasciola hepatica</name>
    <name type="common">Liver fluke</name>
    <dbReference type="NCBI Taxonomy" id="6192"/>
    <lineage>
        <taxon>Eukaryota</taxon>
        <taxon>Metazoa</taxon>
        <taxon>Spiralia</taxon>
        <taxon>Lophotrochozoa</taxon>
        <taxon>Platyhelminthes</taxon>
        <taxon>Trematoda</taxon>
        <taxon>Digenea</taxon>
        <taxon>Plagiorchiida</taxon>
        <taxon>Echinostomata</taxon>
        <taxon>Echinostomatoidea</taxon>
        <taxon>Fasciolidae</taxon>
        <taxon>Fasciola</taxon>
    </lineage>
</organism>
<dbReference type="Proteomes" id="UP000230066">
    <property type="component" value="Unassembled WGS sequence"/>
</dbReference>
<feature type="region of interest" description="Disordered" evidence="5">
    <location>
        <begin position="1269"/>
        <end position="1296"/>
    </location>
</feature>
<dbReference type="InterPro" id="IPR000644">
    <property type="entry name" value="CBS_dom"/>
</dbReference>
<feature type="compositionally biased region" description="Pro residues" evidence="5">
    <location>
        <begin position="126"/>
        <end position="136"/>
    </location>
</feature>
<evidence type="ECO:0000256" key="4">
    <source>
        <dbReference type="ARBA" id="ARBA00025878"/>
    </source>
</evidence>
<name>A0A4E0S3G0_FASHE</name>
<feature type="compositionally biased region" description="Low complexity" evidence="5">
    <location>
        <begin position="810"/>
        <end position="821"/>
    </location>
</feature>
<feature type="compositionally biased region" description="Basic and acidic residues" evidence="5">
    <location>
        <begin position="1362"/>
        <end position="1382"/>
    </location>
</feature>
<feature type="compositionally biased region" description="Polar residues" evidence="5">
    <location>
        <begin position="101"/>
        <end position="116"/>
    </location>
</feature>
<feature type="compositionally biased region" description="Low complexity" evidence="5">
    <location>
        <begin position="57"/>
        <end position="71"/>
    </location>
</feature>
<feature type="compositionally biased region" description="Basic residues" evidence="5">
    <location>
        <begin position="400"/>
        <end position="409"/>
    </location>
</feature>
<feature type="region of interest" description="Disordered" evidence="5">
    <location>
        <begin position="400"/>
        <end position="462"/>
    </location>
</feature>